<evidence type="ECO:0000256" key="4">
    <source>
        <dbReference type="ARBA" id="ARBA00022741"/>
    </source>
</evidence>
<protein>
    <recommendedName>
        <fullName evidence="9">GMP synthase [glutamine-hydrolyzing]</fullName>
        <ecNumber evidence="9">6.3.5.2</ecNumber>
    </recommendedName>
    <alternativeName>
        <fullName evidence="9">GMP synthetase</fullName>
    </alternativeName>
    <alternativeName>
        <fullName evidence="9">Glutamine amidotransferase</fullName>
    </alternativeName>
</protein>
<dbReference type="GO" id="GO:0005524">
    <property type="term" value="F:ATP binding"/>
    <property type="evidence" value="ECO:0007669"/>
    <property type="project" value="UniProtKB-UniRule"/>
</dbReference>
<feature type="active site" evidence="9">
    <location>
        <position position="218"/>
    </location>
</feature>
<name>A0A0V8LYL2_9CHLR</name>
<reference evidence="12 15" key="2">
    <citation type="journal article" date="2017" name="Sci. Rep.">
        <title>Isolation and genomic characterization of a Dehalococcoides strain suggests genomic rearrangement during culture.</title>
        <authorList>
            <person name="Yohda M."/>
            <person name="Ikegami K."/>
            <person name="Aita Y."/>
            <person name="Kitajima M."/>
            <person name="Takechi A."/>
            <person name="Iwamoto M."/>
            <person name="Fukuda T."/>
            <person name="Tamura N."/>
            <person name="Shibasaki J."/>
            <person name="Koike S."/>
            <person name="Komatsu D."/>
            <person name="Miyagi S."/>
            <person name="Nishimura M."/>
            <person name="Uchino Y."/>
            <person name="Shiroma A."/>
            <person name="Shimoji M."/>
            <person name="Tamotsu H."/>
            <person name="Ashimine N."/>
            <person name="Shinzato M."/>
            <person name="Ohki S."/>
            <person name="Nakano K."/>
            <person name="Teruya K."/>
            <person name="Satou K."/>
            <person name="Hirano T."/>
            <person name="Yagi O."/>
        </authorList>
    </citation>
    <scope>NUCLEOTIDE SEQUENCE [LARGE SCALE GENOMIC DNA]</scope>
    <source>
        <strain evidence="12 15">UCH-ATV1</strain>
    </source>
</reference>
<feature type="binding site" evidence="10">
    <location>
        <begin position="270"/>
        <end position="276"/>
    </location>
    <ligand>
        <name>ATP</name>
        <dbReference type="ChEBI" id="CHEBI:30616"/>
    </ligand>
</feature>
<accession>A0A0V8LYL2</accession>
<keyword evidence="5 9" id="KW-0332">GMP biosynthesis</keyword>
<comment type="function">
    <text evidence="1 9">Catalyzes the synthesis of GMP from XMP.</text>
</comment>
<evidence type="ECO:0000256" key="3">
    <source>
        <dbReference type="ARBA" id="ARBA00022598"/>
    </source>
</evidence>
<dbReference type="EC" id="6.3.5.2" evidence="9"/>
<dbReference type="Gene3D" id="3.40.50.880">
    <property type="match status" value="1"/>
</dbReference>
<reference evidence="13 14" key="1">
    <citation type="journal article" date="2015" name="Sci. Rep.">
        <title>A comparative genomics and reductive dehalogenase gene transcription study of two chloroethene-respiring bacteria, Dehalococcoides mccartyi strains MB and 11a.</title>
        <authorList>
            <person name="Low A."/>
            <person name="Shen Z."/>
            <person name="Cheng D."/>
            <person name="Rogers M.J."/>
            <person name="Lee P.K."/>
            <person name="He J."/>
        </authorList>
    </citation>
    <scope>NUCLEOTIDE SEQUENCE [LARGE SCALE GENOMIC DNA]</scope>
    <source>
        <strain evidence="13 14">MB</strain>
    </source>
</reference>
<dbReference type="EMBL" id="JGYD01000026">
    <property type="protein sequence ID" value="KSV16369.1"/>
    <property type="molecule type" value="Genomic_DNA"/>
</dbReference>
<evidence type="ECO:0000256" key="5">
    <source>
        <dbReference type="ARBA" id="ARBA00022749"/>
    </source>
</evidence>
<dbReference type="InterPro" id="IPR004739">
    <property type="entry name" value="GMP_synth_GATase"/>
</dbReference>
<dbReference type="eggNOG" id="COG0519">
    <property type="taxonomic scope" value="Bacteria"/>
</dbReference>
<dbReference type="AlphaFoldDB" id="A0A0V8LYL2"/>
<dbReference type="SUPFAM" id="SSF52317">
    <property type="entry name" value="Class I glutamine amidotransferase-like"/>
    <property type="match status" value="1"/>
</dbReference>
<dbReference type="Proteomes" id="UP000053577">
    <property type="component" value="Unassembled WGS sequence"/>
</dbReference>
<dbReference type="PROSITE" id="PS51553">
    <property type="entry name" value="GMPS_ATP_PPASE"/>
    <property type="match status" value="1"/>
</dbReference>
<dbReference type="NCBIfam" id="NF000848">
    <property type="entry name" value="PRK00074.1"/>
    <property type="match status" value="1"/>
</dbReference>
<dbReference type="PRINTS" id="PR00096">
    <property type="entry name" value="GATASE"/>
</dbReference>
<evidence type="ECO:0000259" key="11">
    <source>
        <dbReference type="PROSITE" id="PS51553"/>
    </source>
</evidence>
<dbReference type="InterPro" id="IPR029062">
    <property type="entry name" value="Class_I_gatase-like"/>
</dbReference>
<keyword evidence="8 9" id="KW-0315">Glutamine amidotransferase</keyword>
<dbReference type="PROSITE" id="PS51273">
    <property type="entry name" value="GATASE_TYPE_1"/>
    <property type="match status" value="1"/>
</dbReference>
<evidence type="ECO:0000256" key="2">
    <source>
        <dbReference type="ARBA" id="ARBA00005153"/>
    </source>
</evidence>
<dbReference type="Proteomes" id="UP000218257">
    <property type="component" value="Chromosome"/>
</dbReference>
<evidence type="ECO:0000256" key="1">
    <source>
        <dbReference type="ARBA" id="ARBA00002332"/>
    </source>
</evidence>
<dbReference type="Pfam" id="PF02540">
    <property type="entry name" value="NAD_synthase"/>
    <property type="match status" value="1"/>
</dbReference>
<evidence type="ECO:0000313" key="12">
    <source>
        <dbReference type="EMBL" id="BAZ97330.1"/>
    </source>
</evidence>
<evidence type="ECO:0000256" key="8">
    <source>
        <dbReference type="ARBA" id="ARBA00022962"/>
    </source>
</evidence>
<evidence type="ECO:0000256" key="9">
    <source>
        <dbReference type="HAMAP-Rule" id="MF_00344"/>
    </source>
</evidence>
<gene>
    <name evidence="9 13" type="primary">guaA</name>
    <name evidence="13" type="ORF">DA01_03815</name>
    <name evidence="12" type="ORF">DEHALATV1_0702</name>
</gene>
<proteinExistence type="inferred from homology"/>
<dbReference type="eggNOG" id="COG0518">
    <property type="taxonomic scope" value="Bacteria"/>
</dbReference>
<evidence type="ECO:0000256" key="6">
    <source>
        <dbReference type="ARBA" id="ARBA00022755"/>
    </source>
</evidence>
<organism evidence="13 14">
    <name type="scientific">Dehalococcoides mccartyi</name>
    <dbReference type="NCBI Taxonomy" id="61435"/>
    <lineage>
        <taxon>Bacteria</taxon>
        <taxon>Bacillati</taxon>
        <taxon>Chloroflexota</taxon>
        <taxon>Dehalococcoidia</taxon>
        <taxon>Dehalococcoidales</taxon>
        <taxon>Dehalococcoidaceae</taxon>
        <taxon>Dehalococcoides</taxon>
    </lineage>
</organism>
<dbReference type="FunFam" id="3.40.50.620:FF:000001">
    <property type="entry name" value="GMP synthase [glutamine-hydrolyzing]"/>
    <property type="match status" value="1"/>
</dbReference>
<dbReference type="SUPFAM" id="SSF52402">
    <property type="entry name" value="Adenine nucleotide alpha hydrolases-like"/>
    <property type="match status" value="1"/>
</dbReference>
<dbReference type="UniPathway" id="UPA00189">
    <property type="reaction ID" value="UER00296"/>
</dbReference>
<dbReference type="CDD" id="cd01997">
    <property type="entry name" value="GMP_synthase_C"/>
    <property type="match status" value="1"/>
</dbReference>
<dbReference type="NCBIfam" id="TIGR00888">
    <property type="entry name" value="guaA_Nterm"/>
    <property type="match status" value="1"/>
</dbReference>
<dbReference type="Pfam" id="PF00117">
    <property type="entry name" value="GATase"/>
    <property type="match status" value="1"/>
</dbReference>
<dbReference type="FunFam" id="3.40.50.880:FF:000001">
    <property type="entry name" value="GMP synthase [glutamine-hydrolyzing]"/>
    <property type="match status" value="1"/>
</dbReference>
<feature type="domain" description="GMPS ATP-PPase" evidence="11">
    <location>
        <begin position="243"/>
        <end position="435"/>
    </location>
</feature>
<dbReference type="SUPFAM" id="SSF54810">
    <property type="entry name" value="GMP synthetase C-terminal dimerisation domain"/>
    <property type="match status" value="1"/>
</dbReference>
<dbReference type="InterPro" id="IPR022955">
    <property type="entry name" value="GMP_synthase"/>
</dbReference>
<dbReference type="PANTHER" id="PTHR11922">
    <property type="entry name" value="GMP SYNTHASE-RELATED"/>
    <property type="match status" value="1"/>
</dbReference>
<keyword evidence="4 9" id="KW-0547">Nucleotide-binding</keyword>
<dbReference type="EMBL" id="AP017649">
    <property type="protein sequence ID" value="BAZ97330.1"/>
    <property type="molecule type" value="Genomic_DNA"/>
</dbReference>
<dbReference type="FunFam" id="3.30.300.10:FF:000002">
    <property type="entry name" value="GMP synthase [glutamine-hydrolyzing]"/>
    <property type="match status" value="1"/>
</dbReference>
<dbReference type="InterPro" id="IPR014729">
    <property type="entry name" value="Rossmann-like_a/b/a_fold"/>
</dbReference>
<feature type="active site" description="Nucleophile" evidence="9">
    <location>
        <position position="129"/>
    </location>
</feature>
<dbReference type="GO" id="GO:0003921">
    <property type="term" value="F:GMP synthase activity"/>
    <property type="evidence" value="ECO:0007669"/>
    <property type="project" value="InterPro"/>
</dbReference>
<dbReference type="InterPro" id="IPR025777">
    <property type="entry name" value="GMPS_ATP_PPase_dom"/>
</dbReference>
<evidence type="ECO:0000313" key="13">
    <source>
        <dbReference type="EMBL" id="KSV16369.1"/>
    </source>
</evidence>
<dbReference type="InterPro" id="IPR001674">
    <property type="entry name" value="GMP_synth_C"/>
</dbReference>
<evidence type="ECO:0000313" key="15">
    <source>
        <dbReference type="Proteomes" id="UP000218257"/>
    </source>
</evidence>
<keyword evidence="6 9" id="KW-0658">Purine biosynthesis</keyword>
<dbReference type="PRINTS" id="PR00097">
    <property type="entry name" value="ANTSNTHASEII"/>
</dbReference>
<comment type="pathway">
    <text evidence="2 9">Purine metabolism; GMP biosynthesis; GMP from XMP (L-Gln route): step 1/1.</text>
</comment>
<comment type="catalytic activity">
    <reaction evidence="9">
        <text>XMP + L-glutamine + ATP + H2O = GMP + L-glutamate + AMP + diphosphate + 2 H(+)</text>
        <dbReference type="Rhea" id="RHEA:11680"/>
        <dbReference type="ChEBI" id="CHEBI:15377"/>
        <dbReference type="ChEBI" id="CHEBI:15378"/>
        <dbReference type="ChEBI" id="CHEBI:29985"/>
        <dbReference type="ChEBI" id="CHEBI:30616"/>
        <dbReference type="ChEBI" id="CHEBI:33019"/>
        <dbReference type="ChEBI" id="CHEBI:57464"/>
        <dbReference type="ChEBI" id="CHEBI:58115"/>
        <dbReference type="ChEBI" id="CHEBI:58359"/>
        <dbReference type="ChEBI" id="CHEBI:456215"/>
        <dbReference type="EC" id="6.3.5.2"/>
    </reaction>
</comment>
<dbReference type="InterPro" id="IPR022310">
    <property type="entry name" value="NAD/GMP_synthase"/>
</dbReference>
<evidence type="ECO:0000313" key="14">
    <source>
        <dbReference type="Proteomes" id="UP000053577"/>
    </source>
</evidence>
<feature type="active site" evidence="9">
    <location>
        <position position="216"/>
    </location>
</feature>
<dbReference type="GO" id="GO:0005829">
    <property type="term" value="C:cytosol"/>
    <property type="evidence" value="ECO:0007669"/>
    <property type="project" value="TreeGrafter"/>
</dbReference>
<dbReference type="Gene3D" id="3.40.50.620">
    <property type="entry name" value="HUPs"/>
    <property type="match status" value="1"/>
</dbReference>
<dbReference type="Gene3D" id="3.30.300.10">
    <property type="match status" value="1"/>
</dbReference>
<keyword evidence="3 9" id="KW-0436">Ligase</keyword>
<dbReference type="HAMAP" id="MF_00344">
    <property type="entry name" value="GMP_synthase"/>
    <property type="match status" value="1"/>
</dbReference>
<dbReference type="OrthoDB" id="9802219at2"/>
<dbReference type="CDD" id="cd01742">
    <property type="entry name" value="GATase1_GMP_Synthase"/>
    <property type="match status" value="1"/>
</dbReference>
<evidence type="ECO:0000256" key="10">
    <source>
        <dbReference type="PROSITE-ProRule" id="PRU00886"/>
    </source>
</evidence>
<dbReference type="NCBIfam" id="TIGR00884">
    <property type="entry name" value="guaA_Cterm"/>
    <property type="match status" value="1"/>
</dbReference>
<dbReference type="InterPro" id="IPR017926">
    <property type="entry name" value="GATASE"/>
</dbReference>
<keyword evidence="7 9" id="KW-0067">ATP-binding</keyword>
<sequence>MMSEMNNIQTTESLRVATSGDIEVSTYLEIAKEKSGAKPEFIDNEDENLRESIVIFDFGSQYSLLIARRIREMHVYCELVSHDTPWEKIAHLNPRGFILSGGPSSVYEAGAPLAPAYIFESKLPVLGICYGMQAITHQLGGVVEHSEKREYGHALLHSSVANSDLLSDMPEPSPVWMSHGDRIEKMPAGFTALAYTENCPVAVMGNEADIYGLQFHPEVVHSPNGKIILKNFVFNICKCHANWTMGNYIQESIHNIREQVGDGQVICALSGGVDSAVVASLIHKAIGDQLTCIYVNNGLLRREEADRTLHVFKNHMGMKIIYVDAVDRFLDGLSGVTDPEQKRKVIGSEFIKVFEDEACKLGKIDFLAQGTLYPDVIESVSSVSKASAKIKSHHNVGGLPAHMKLKLIEPLRYLFKDEVRLLGKELGLPDEMIWRQPFPGPGLAIRIIGEVTREKLEILRAADWIVMSEIKKAKMYHQVWQSFAILTDVKSVGVMGDFRTYGYLVAIRAVTSEDAMTADWAKLPYDLLSVISNRIVNEVKEVNRVVYDISSKPPSTIEWE</sequence>
<evidence type="ECO:0000256" key="7">
    <source>
        <dbReference type="ARBA" id="ARBA00022840"/>
    </source>
</evidence>
<dbReference type="Pfam" id="PF00958">
    <property type="entry name" value="GMP_synt_C"/>
    <property type="match status" value="1"/>
</dbReference>
<comment type="subunit">
    <text evidence="9">Homodimer.</text>
</comment>
<dbReference type="PANTHER" id="PTHR11922:SF2">
    <property type="entry name" value="GMP SYNTHASE [GLUTAMINE-HYDROLYZING]"/>
    <property type="match status" value="1"/>
</dbReference>
<dbReference type="PATRIC" id="fig|61435.5.peg.765"/>